<keyword evidence="3" id="KW-1185">Reference proteome</keyword>
<dbReference type="PANTHER" id="PTHR34280:SF2">
    <property type="entry name" value="OS01G0920100 PROTEIN"/>
    <property type="match status" value="1"/>
</dbReference>
<accession>A0A7J7N2U4</accession>
<feature type="compositionally biased region" description="Polar residues" evidence="1">
    <location>
        <begin position="120"/>
        <end position="131"/>
    </location>
</feature>
<feature type="compositionally biased region" description="Polar residues" evidence="1">
    <location>
        <begin position="171"/>
        <end position="192"/>
    </location>
</feature>
<gene>
    <name evidence="2" type="ORF">GIB67_009316</name>
</gene>
<dbReference type="Proteomes" id="UP000541444">
    <property type="component" value="Unassembled WGS sequence"/>
</dbReference>
<sequence length="233" mass="25458">MGSCLSVSKTPDSAMKADTKLFISSPIKEKEPMIVDYGFKSRHFGSKEETFFDSQAWLDSDCEDDFLSVNGDFTPSCGNTPNRLSNFAGTPLFTKPFTERAPNLNQDPTPVNERTEPSHSTDGTPKSQSESPTDKKKKLFQLFEDNVGGEEDFKDLQTKASTVHNLPPKSANGSPYLSGANSIGSSERTPNKGTKPDKQRLSRSVQCCLPSLIPSRNSTERKNKRSPANNGGG</sequence>
<dbReference type="PANTHER" id="PTHR34280">
    <property type="entry name" value="OS01G0920100 PROTEIN"/>
    <property type="match status" value="1"/>
</dbReference>
<evidence type="ECO:0000256" key="1">
    <source>
        <dbReference type="SAM" id="MobiDB-lite"/>
    </source>
</evidence>
<dbReference type="AlphaFoldDB" id="A0A7J7N2U4"/>
<proteinExistence type="predicted"/>
<evidence type="ECO:0000313" key="2">
    <source>
        <dbReference type="EMBL" id="KAF6161437.1"/>
    </source>
</evidence>
<feature type="region of interest" description="Disordered" evidence="1">
    <location>
        <begin position="88"/>
        <end position="136"/>
    </location>
</feature>
<reference evidence="2 3" key="1">
    <citation type="journal article" date="2020" name="IScience">
        <title>Genome Sequencing of the Endangered Kingdonia uniflora (Circaeasteraceae, Ranunculales) Reveals Potential Mechanisms of Evolutionary Specialization.</title>
        <authorList>
            <person name="Sun Y."/>
            <person name="Deng T."/>
            <person name="Zhang A."/>
            <person name="Moore M.J."/>
            <person name="Landis J.B."/>
            <person name="Lin N."/>
            <person name="Zhang H."/>
            <person name="Zhang X."/>
            <person name="Huang J."/>
            <person name="Zhang X."/>
            <person name="Sun H."/>
            <person name="Wang H."/>
        </authorList>
    </citation>
    <scope>NUCLEOTIDE SEQUENCE [LARGE SCALE GENOMIC DNA]</scope>
    <source>
        <strain evidence="2">TB1705</strain>
        <tissue evidence="2">Leaf</tissue>
    </source>
</reference>
<evidence type="ECO:0000313" key="3">
    <source>
        <dbReference type="Proteomes" id="UP000541444"/>
    </source>
</evidence>
<feature type="region of interest" description="Disordered" evidence="1">
    <location>
        <begin position="150"/>
        <end position="233"/>
    </location>
</feature>
<dbReference type="OrthoDB" id="1925325at2759"/>
<comment type="caution">
    <text evidence="2">The sequence shown here is derived from an EMBL/GenBank/DDBJ whole genome shotgun (WGS) entry which is preliminary data.</text>
</comment>
<organism evidence="2 3">
    <name type="scientific">Kingdonia uniflora</name>
    <dbReference type="NCBI Taxonomy" id="39325"/>
    <lineage>
        <taxon>Eukaryota</taxon>
        <taxon>Viridiplantae</taxon>
        <taxon>Streptophyta</taxon>
        <taxon>Embryophyta</taxon>
        <taxon>Tracheophyta</taxon>
        <taxon>Spermatophyta</taxon>
        <taxon>Magnoliopsida</taxon>
        <taxon>Ranunculales</taxon>
        <taxon>Circaeasteraceae</taxon>
        <taxon>Kingdonia</taxon>
    </lineage>
</organism>
<protein>
    <submittedName>
        <fullName evidence="2">Uncharacterized protein</fullName>
    </submittedName>
</protein>
<name>A0A7J7N2U4_9MAGN</name>
<dbReference type="InterPro" id="IPR038947">
    <property type="entry name" value="At3g27210-like"/>
</dbReference>
<dbReference type="EMBL" id="JACGCM010001129">
    <property type="protein sequence ID" value="KAF6161437.1"/>
    <property type="molecule type" value="Genomic_DNA"/>
</dbReference>